<protein>
    <submittedName>
        <fullName evidence="1">Uncharacterized protein</fullName>
    </submittedName>
</protein>
<sequence>MKLITNCYFNKKYFIFKIFNTKKCFLIINFNFKYFIPNNYIVFKKKIIIRFPLLKKNFSIYEIF</sequence>
<dbReference type="EMBL" id="CP024798">
    <property type="protein sequence ID" value="ATX33372.1"/>
    <property type="molecule type" value="Genomic_DNA"/>
</dbReference>
<proteinExistence type="predicted"/>
<dbReference type="AlphaFoldDB" id="A0A2K8K439"/>
<dbReference type="Proteomes" id="UP000230531">
    <property type="component" value="Chromosome"/>
</dbReference>
<name>A0A2K8K439_CARRU</name>
<reference evidence="1 2" key="1">
    <citation type="submission" date="2017-11" db="EMBL/GenBank/DDBJ databases">
        <title>The genome sequence of Candidatus Carsonella ruddii from the psyllid Bactericera trigonica.</title>
        <authorList>
            <person name="Katsir L."/>
            <person name="Zhepu R."/>
            <person name="Piasezky A."/>
            <person name="Jong J."/>
            <person name="Sela N."/>
            <person name="Freilich S."/>
            <person name="Bahar O."/>
        </authorList>
    </citation>
    <scope>NUCLEOTIDE SEQUENCE [LARGE SCALE GENOMIC DNA]</scope>
    <source>
        <strain evidence="1 2">BT</strain>
    </source>
</reference>
<evidence type="ECO:0000313" key="2">
    <source>
        <dbReference type="Proteomes" id="UP000230531"/>
    </source>
</evidence>
<accession>A0A2K8K439</accession>
<evidence type="ECO:0000313" key="1">
    <source>
        <dbReference type="EMBL" id="ATX33372.1"/>
    </source>
</evidence>
<dbReference type="RefSeq" id="WP_157801442.1">
    <property type="nucleotide sequence ID" value="NZ_CP024798.1"/>
</dbReference>
<gene>
    <name evidence="1" type="ORF">CUN91_00170</name>
</gene>
<organism evidence="1 2">
    <name type="scientific">Carsonella ruddii</name>
    <dbReference type="NCBI Taxonomy" id="114186"/>
    <lineage>
        <taxon>Bacteria</taxon>
        <taxon>Pseudomonadati</taxon>
        <taxon>Pseudomonadota</taxon>
        <taxon>Gammaproteobacteria</taxon>
        <taxon>Oceanospirillales</taxon>
        <taxon>Halomonadaceae</taxon>
        <taxon>Zymobacter group</taxon>
        <taxon>Candidatus Carsonella</taxon>
    </lineage>
</organism>